<proteinExistence type="predicted"/>
<keyword evidence="3" id="KW-1185">Reference proteome</keyword>
<evidence type="ECO:0000313" key="2">
    <source>
        <dbReference type="EMBL" id="QGN18394.1"/>
    </source>
</evidence>
<dbReference type="Proteomes" id="UP000422736">
    <property type="component" value="Chromosome 7"/>
</dbReference>
<organism evidence="2 3">
    <name type="scientific">Kluyveromyces marxianus</name>
    <name type="common">Yeast</name>
    <name type="synonym">Candida kefyr</name>
    <dbReference type="NCBI Taxonomy" id="4911"/>
    <lineage>
        <taxon>Eukaryota</taxon>
        <taxon>Fungi</taxon>
        <taxon>Dikarya</taxon>
        <taxon>Ascomycota</taxon>
        <taxon>Saccharomycotina</taxon>
        <taxon>Saccharomycetes</taxon>
        <taxon>Saccharomycetales</taxon>
        <taxon>Saccharomycetaceae</taxon>
        <taxon>Kluyveromyces</taxon>
    </lineage>
</organism>
<reference evidence="2 3" key="2">
    <citation type="submission" date="2019-11" db="EMBL/GenBank/DDBJ databases">
        <authorList>
            <person name="Lu H."/>
        </authorList>
    </citation>
    <scope>NUCLEOTIDE SEQUENCE [LARGE SCALE GENOMIC DNA]</scope>
    <source>
        <strain evidence="2 3">FIM1</strain>
    </source>
</reference>
<protein>
    <submittedName>
        <fullName evidence="2">MRP8</fullName>
    </submittedName>
</protein>
<sequence length="224" mass="25245">MSDEVAKLRNQVLELQGLVKRQSTMLAKTGQSIIELQIAQQKADIRSLDLEKKPEKPQTTAGAANGGLDSDFDTSKLATNSDLEQLVEELQGQLDYLEERSIRRVSNNNKRKPEDLIGPLPNADGELPEDYQLPFPKTVQDFIDIKDLDLCKIAEFYGVLPFPLSDLEAITKGLQNAEEVTIPTFNDDTAEEQLKKYSKVEMDAIFDTVARYLGLNNRRTKDTW</sequence>
<dbReference type="PIRSF" id="PIRSF022944">
    <property type="entry name" value="Ribosomal_MRP8_mit"/>
    <property type="match status" value="1"/>
</dbReference>
<gene>
    <name evidence="2" type="primary">MRP8</name>
    <name evidence="2" type="ORF">FIM1_4721</name>
</gene>
<evidence type="ECO:0000256" key="1">
    <source>
        <dbReference type="SAM" id="MobiDB-lite"/>
    </source>
</evidence>
<evidence type="ECO:0000313" key="3">
    <source>
        <dbReference type="Proteomes" id="UP000422736"/>
    </source>
</evidence>
<dbReference type="InterPro" id="IPR012917">
    <property type="entry name" value="DUF3294"/>
</dbReference>
<reference evidence="2 3" key="1">
    <citation type="submission" date="2016-03" db="EMBL/GenBank/DDBJ databases">
        <title>How can Kluyveromyces marxianus grow so fast - potential evolutionary course in Saccharomyces Complex revealed by comparative genomics.</title>
        <authorList>
            <person name="Mo W."/>
            <person name="Lu W."/>
            <person name="Yang X."/>
            <person name="Qi J."/>
            <person name="Lv H."/>
        </authorList>
    </citation>
    <scope>NUCLEOTIDE SEQUENCE [LARGE SCALE GENOMIC DNA]</scope>
    <source>
        <strain evidence="2 3">FIM1</strain>
    </source>
</reference>
<name>A0ABX6F1D0_KLUMA</name>
<dbReference type="EMBL" id="CP015061">
    <property type="protein sequence ID" value="QGN18394.1"/>
    <property type="molecule type" value="Genomic_DNA"/>
</dbReference>
<accession>A0ABX6F1D0</accession>
<feature type="region of interest" description="Disordered" evidence="1">
    <location>
        <begin position="48"/>
        <end position="75"/>
    </location>
</feature>
<dbReference type="Pfam" id="PF07957">
    <property type="entry name" value="DUF3294"/>
    <property type="match status" value="1"/>
</dbReference>